<evidence type="ECO:0000313" key="5">
    <source>
        <dbReference type="EMBL" id="SVE06388.1"/>
    </source>
</evidence>
<dbReference type="PRINTS" id="PR00038">
    <property type="entry name" value="HTHLUXR"/>
</dbReference>
<keyword evidence="2" id="KW-0238">DNA-binding</keyword>
<dbReference type="InterPro" id="IPR036388">
    <property type="entry name" value="WH-like_DNA-bd_sf"/>
</dbReference>
<dbReference type="SMART" id="SM00421">
    <property type="entry name" value="HTH_LUXR"/>
    <property type="match status" value="1"/>
</dbReference>
<feature type="domain" description="HTH luxR-type" evidence="4">
    <location>
        <begin position="124"/>
        <end position="189"/>
    </location>
</feature>
<keyword evidence="3" id="KW-0804">Transcription</keyword>
<name>A0A383AH17_9ZZZZ</name>
<dbReference type="CDD" id="cd06170">
    <property type="entry name" value="LuxR_C_like"/>
    <property type="match status" value="1"/>
</dbReference>
<organism evidence="5">
    <name type="scientific">marine metagenome</name>
    <dbReference type="NCBI Taxonomy" id="408172"/>
    <lineage>
        <taxon>unclassified sequences</taxon>
        <taxon>metagenomes</taxon>
        <taxon>ecological metagenomes</taxon>
    </lineage>
</organism>
<proteinExistence type="predicted"/>
<dbReference type="PROSITE" id="PS50043">
    <property type="entry name" value="HTH_LUXR_2"/>
    <property type="match status" value="1"/>
</dbReference>
<protein>
    <recommendedName>
        <fullName evidence="4">HTH luxR-type domain-containing protein</fullName>
    </recommendedName>
</protein>
<dbReference type="AlphaFoldDB" id="A0A383AH17"/>
<reference evidence="5" key="1">
    <citation type="submission" date="2018-05" db="EMBL/GenBank/DDBJ databases">
        <authorList>
            <person name="Lanie J.A."/>
            <person name="Ng W.-L."/>
            <person name="Kazmierczak K.M."/>
            <person name="Andrzejewski T.M."/>
            <person name="Davidsen T.M."/>
            <person name="Wayne K.J."/>
            <person name="Tettelin H."/>
            <person name="Glass J.I."/>
            <person name="Rusch D."/>
            <person name="Podicherti R."/>
            <person name="Tsui H.-C.T."/>
            <person name="Winkler M.E."/>
        </authorList>
    </citation>
    <scope>NUCLEOTIDE SEQUENCE</scope>
</reference>
<evidence type="ECO:0000259" key="4">
    <source>
        <dbReference type="PROSITE" id="PS50043"/>
    </source>
</evidence>
<dbReference type="GO" id="GO:0006355">
    <property type="term" value="P:regulation of DNA-templated transcription"/>
    <property type="evidence" value="ECO:0007669"/>
    <property type="project" value="InterPro"/>
</dbReference>
<dbReference type="Pfam" id="PF00196">
    <property type="entry name" value="GerE"/>
    <property type="match status" value="1"/>
</dbReference>
<dbReference type="InterPro" id="IPR016032">
    <property type="entry name" value="Sig_transdc_resp-reg_C-effctor"/>
</dbReference>
<dbReference type="PROSITE" id="PS00622">
    <property type="entry name" value="HTH_LUXR_1"/>
    <property type="match status" value="1"/>
</dbReference>
<dbReference type="InterPro" id="IPR011990">
    <property type="entry name" value="TPR-like_helical_dom_sf"/>
</dbReference>
<evidence type="ECO:0000256" key="2">
    <source>
        <dbReference type="ARBA" id="ARBA00023125"/>
    </source>
</evidence>
<accession>A0A383AH17</accession>
<evidence type="ECO:0000256" key="1">
    <source>
        <dbReference type="ARBA" id="ARBA00023015"/>
    </source>
</evidence>
<evidence type="ECO:0000256" key="3">
    <source>
        <dbReference type="ARBA" id="ARBA00023163"/>
    </source>
</evidence>
<dbReference type="PANTHER" id="PTHR44688:SF16">
    <property type="entry name" value="DNA-BINDING TRANSCRIPTIONAL ACTIVATOR DEVR_DOSR"/>
    <property type="match status" value="1"/>
</dbReference>
<dbReference type="GO" id="GO:0003677">
    <property type="term" value="F:DNA binding"/>
    <property type="evidence" value="ECO:0007669"/>
    <property type="project" value="UniProtKB-KW"/>
</dbReference>
<dbReference type="SUPFAM" id="SSF46894">
    <property type="entry name" value="C-terminal effector domain of the bipartite response regulators"/>
    <property type="match status" value="1"/>
</dbReference>
<dbReference type="SUPFAM" id="SSF48452">
    <property type="entry name" value="TPR-like"/>
    <property type="match status" value="1"/>
</dbReference>
<feature type="non-terminal residue" evidence="5">
    <location>
        <position position="1"/>
    </location>
</feature>
<dbReference type="Gene3D" id="1.10.10.10">
    <property type="entry name" value="Winged helix-like DNA-binding domain superfamily/Winged helix DNA-binding domain"/>
    <property type="match status" value="1"/>
</dbReference>
<dbReference type="EMBL" id="UINC01191646">
    <property type="protein sequence ID" value="SVE06388.1"/>
    <property type="molecule type" value="Genomic_DNA"/>
</dbReference>
<dbReference type="Gene3D" id="1.25.40.10">
    <property type="entry name" value="Tetratricopeptide repeat domain"/>
    <property type="match status" value="1"/>
</dbReference>
<dbReference type="PANTHER" id="PTHR44688">
    <property type="entry name" value="DNA-BINDING TRANSCRIPTIONAL ACTIVATOR DEVR_DOSR"/>
    <property type="match status" value="1"/>
</dbReference>
<keyword evidence="1" id="KW-0805">Transcription regulation</keyword>
<sequence>SLEKNVNDLRAPVTTLRKYAEKHLAFQSVLDCLLLEAQIFNMLDDRAQAVNLLQRAIKFSKTAGLIRTFVDEGEMMKEFLEDCLQNKSISVEYTAYIEEILNAYTPTSSADVANDYSTSSVKDRRIQLEALSKRELEVLQLICLGKTNNEIAEQLFIAKATVKFHVSNILSKLNVTNRTLAVATARNSGLVR</sequence>
<dbReference type="InterPro" id="IPR000792">
    <property type="entry name" value="Tscrpt_reg_LuxR_C"/>
</dbReference>
<gene>
    <name evidence="5" type="ORF">METZ01_LOCUS459242</name>
</gene>